<feature type="transmembrane region" description="Helical" evidence="1">
    <location>
        <begin position="120"/>
        <end position="142"/>
    </location>
</feature>
<dbReference type="Proteomes" id="UP000053477">
    <property type="component" value="Unassembled WGS sequence"/>
</dbReference>
<evidence type="ECO:0000256" key="1">
    <source>
        <dbReference type="SAM" id="Phobius"/>
    </source>
</evidence>
<keyword evidence="1" id="KW-1133">Transmembrane helix</keyword>
<keyword evidence="1" id="KW-0812">Transmembrane</keyword>
<protein>
    <submittedName>
        <fullName evidence="2">Uncharacterized protein</fullName>
    </submittedName>
</protein>
<sequence>MNRYYSVAALSVGVIADVLPAFTPCKRMIIFDPLAMGTPLTMFPNFIVAVRIYAIYARNKYLAAAMIIYLIAETGVALWIYLTPSVHSIQLPGPESITDSLTLHQCLADDSQNLSSLQAASFQIMQTIFDSCALALVLFKTYREFMGPKPYRGLRSIIASHGLIYYLVVFSTNISWALMVLLATPDLKYTMAVPTIALAPLAANKLTLSLRRYGCMSADASS</sequence>
<feature type="transmembrane region" description="Helical" evidence="1">
    <location>
        <begin position="36"/>
        <end position="54"/>
    </location>
</feature>
<feature type="transmembrane region" description="Helical" evidence="1">
    <location>
        <begin position="163"/>
        <end position="183"/>
    </location>
</feature>
<accession>A0A0H2RK80</accession>
<dbReference type="EMBL" id="KQ085981">
    <property type="protein sequence ID" value="KLO12279.1"/>
    <property type="molecule type" value="Genomic_DNA"/>
</dbReference>
<keyword evidence="3" id="KW-1185">Reference proteome</keyword>
<feature type="transmembrane region" description="Helical" evidence="1">
    <location>
        <begin position="61"/>
        <end position="82"/>
    </location>
</feature>
<keyword evidence="1" id="KW-0472">Membrane</keyword>
<dbReference type="AlphaFoldDB" id="A0A0H2RK80"/>
<name>A0A0H2RK80_9AGAM</name>
<dbReference type="STRING" id="27342.A0A0H2RK80"/>
<organism evidence="2 3">
    <name type="scientific">Schizopora paradoxa</name>
    <dbReference type="NCBI Taxonomy" id="27342"/>
    <lineage>
        <taxon>Eukaryota</taxon>
        <taxon>Fungi</taxon>
        <taxon>Dikarya</taxon>
        <taxon>Basidiomycota</taxon>
        <taxon>Agaricomycotina</taxon>
        <taxon>Agaricomycetes</taxon>
        <taxon>Hymenochaetales</taxon>
        <taxon>Schizoporaceae</taxon>
        <taxon>Schizopora</taxon>
    </lineage>
</organism>
<dbReference type="OrthoDB" id="2745134at2759"/>
<reference evidence="2 3" key="1">
    <citation type="submission" date="2015-04" db="EMBL/GenBank/DDBJ databases">
        <title>Complete genome sequence of Schizopora paradoxa KUC8140, a cosmopolitan wood degrader in East Asia.</title>
        <authorList>
            <consortium name="DOE Joint Genome Institute"/>
            <person name="Min B."/>
            <person name="Park H."/>
            <person name="Jang Y."/>
            <person name="Kim J.-J."/>
            <person name="Kim K.H."/>
            <person name="Pangilinan J."/>
            <person name="Lipzen A."/>
            <person name="Riley R."/>
            <person name="Grigoriev I.V."/>
            <person name="Spatafora J.W."/>
            <person name="Choi I.-G."/>
        </authorList>
    </citation>
    <scope>NUCLEOTIDE SEQUENCE [LARGE SCALE GENOMIC DNA]</scope>
    <source>
        <strain evidence="2 3">KUC8140</strain>
    </source>
</reference>
<evidence type="ECO:0000313" key="3">
    <source>
        <dbReference type="Proteomes" id="UP000053477"/>
    </source>
</evidence>
<proteinExistence type="predicted"/>
<evidence type="ECO:0000313" key="2">
    <source>
        <dbReference type="EMBL" id="KLO12279.1"/>
    </source>
</evidence>
<gene>
    <name evidence="2" type="ORF">SCHPADRAFT_429220</name>
</gene>
<dbReference type="InParanoid" id="A0A0H2RK80"/>